<evidence type="ECO:0000313" key="7">
    <source>
        <dbReference type="EMBL" id="MFD1206164.1"/>
    </source>
</evidence>
<organism evidence="7 8">
    <name type="scientific">Sporosarcina contaminans</name>
    <dbReference type="NCBI Taxonomy" id="633403"/>
    <lineage>
        <taxon>Bacteria</taxon>
        <taxon>Bacillati</taxon>
        <taxon>Bacillota</taxon>
        <taxon>Bacilli</taxon>
        <taxon>Bacillales</taxon>
        <taxon>Caryophanaceae</taxon>
        <taxon>Sporosarcina</taxon>
    </lineage>
</organism>
<dbReference type="Pfam" id="PF00496">
    <property type="entry name" value="SBP_bac_5"/>
    <property type="match status" value="1"/>
</dbReference>
<evidence type="ECO:0000256" key="5">
    <source>
        <dbReference type="SAM" id="SignalP"/>
    </source>
</evidence>
<evidence type="ECO:0000256" key="4">
    <source>
        <dbReference type="SAM" id="MobiDB-lite"/>
    </source>
</evidence>
<dbReference type="InterPro" id="IPR039424">
    <property type="entry name" value="SBP_5"/>
</dbReference>
<feature type="domain" description="Solute-binding protein family 5" evidence="6">
    <location>
        <begin position="106"/>
        <end position="516"/>
    </location>
</feature>
<accession>A0ABW3U3A2</accession>
<dbReference type="EMBL" id="JBHTLT010000114">
    <property type="protein sequence ID" value="MFD1206164.1"/>
    <property type="molecule type" value="Genomic_DNA"/>
</dbReference>
<protein>
    <submittedName>
        <fullName evidence="7">Peptide-binding protein</fullName>
    </submittedName>
</protein>
<dbReference type="SUPFAM" id="SSF53850">
    <property type="entry name" value="Periplasmic binding protein-like II"/>
    <property type="match status" value="1"/>
</dbReference>
<comment type="similarity">
    <text evidence="1">Belongs to the bacterial solute-binding protein 5 family.</text>
</comment>
<dbReference type="PROSITE" id="PS51257">
    <property type="entry name" value="PROKAR_LIPOPROTEIN"/>
    <property type="match status" value="1"/>
</dbReference>
<sequence length="610" mass="68672">MTKLYMHRFTLIVLLLMFGMVLAACNSKDDATGDTATETEKPSEVAETEEDEKAAEEGPKKGGTIVGAMYSAPAGMFNPIFYEDSYEANIIDFVFEGLVSQNESLEFIPSLAEKWETNDDQTEITFFLQEGVKWHDGEEFTADDVVYTYKAMSDPDYESAGGVRANYVQPLLGYDEYQSGETDEFVGVVADGDYKVTFKFAEPNVSPLYYASFPIIPEHIFKDIPVKDIPEAPESLQPNKLIGTGPFKFTDMIEREQYVLSRNDDYWKGAPLLDEIVWKVVAQSVMIGLLEKGEIDFVASPGGIAPADYDIVNDFGNVVIVEQADFGYQLLGFKHNHRTTADVESGALTPDNWVPNKKLSDPKVRQAIAYAVNRVGLVGEGHGEGLLHGRGQPINSPIAQQMWAYDENAVTKYDYDPAKAEAMLDEAGYVDVNGDGFREDPDGNEWVLNMDYPLGNELRERSAPIIQADLEKVGIKVNLRQPSEMSVYVPELTDDNTDWDLYLIGWNLSSTDPDPSGLWATRAGYNFSRWNNPKSEELLQKAVKAPEAFDQKYREEVYAEWQKLFSEDLPALLLYAQNSLWAYNDRIQGIKILPHTMYQDSHEWWVEDAE</sequence>
<dbReference type="PANTHER" id="PTHR30290:SF9">
    <property type="entry name" value="OLIGOPEPTIDE-BINDING PROTEIN APPA"/>
    <property type="match status" value="1"/>
</dbReference>
<keyword evidence="2" id="KW-0813">Transport</keyword>
<dbReference type="RefSeq" id="WP_381481582.1">
    <property type="nucleotide sequence ID" value="NZ_JBHTLT010000114.1"/>
</dbReference>
<keyword evidence="3 5" id="KW-0732">Signal</keyword>
<dbReference type="Proteomes" id="UP001597231">
    <property type="component" value="Unassembled WGS sequence"/>
</dbReference>
<evidence type="ECO:0000256" key="2">
    <source>
        <dbReference type="ARBA" id="ARBA00022448"/>
    </source>
</evidence>
<dbReference type="CDD" id="cd08514">
    <property type="entry name" value="PBP2_AppA_like"/>
    <property type="match status" value="1"/>
</dbReference>
<dbReference type="Gene3D" id="3.90.76.10">
    <property type="entry name" value="Dipeptide-binding Protein, Domain 1"/>
    <property type="match status" value="1"/>
</dbReference>
<dbReference type="Gene3D" id="3.40.190.10">
    <property type="entry name" value="Periplasmic binding protein-like II"/>
    <property type="match status" value="1"/>
</dbReference>
<reference evidence="8" key="1">
    <citation type="journal article" date="2019" name="Int. J. Syst. Evol. Microbiol.">
        <title>The Global Catalogue of Microorganisms (GCM) 10K type strain sequencing project: providing services to taxonomists for standard genome sequencing and annotation.</title>
        <authorList>
            <consortium name="The Broad Institute Genomics Platform"/>
            <consortium name="The Broad Institute Genome Sequencing Center for Infectious Disease"/>
            <person name="Wu L."/>
            <person name="Ma J."/>
        </authorList>
    </citation>
    <scope>NUCLEOTIDE SEQUENCE [LARGE SCALE GENOMIC DNA]</scope>
    <source>
        <strain evidence="8">CCUG 53915</strain>
    </source>
</reference>
<dbReference type="PANTHER" id="PTHR30290">
    <property type="entry name" value="PERIPLASMIC BINDING COMPONENT OF ABC TRANSPORTER"/>
    <property type="match status" value="1"/>
</dbReference>
<keyword evidence="8" id="KW-1185">Reference proteome</keyword>
<dbReference type="PIRSF" id="PIRSF002741">
    <property type="entry name" value="MppA"/>
    <property type="match status" value="1"/>
</dbReference>
<proteinExistence type="inferred from homology"/>
<name>A0ABW3U3A2_9BACL</name>
<evidence type="ECO:0000259" key="6">
    <source>
        <dbReference type="Pfam" id="PF00496"/>
    </source>
</evidence>
<evidence type="ECO:0000256" key="1">
    <source>
        <dbReference type="ARBA" id="ARBA00005695"/>
    </source>
</evidence>
<comment type="caution">
    <text evidence="7">The sequence shown here is derived from an EMBL/GenBank/DDBJ whole genome shotgun (WGS) entry which is preliminary data.</text>
</comment>
<feature type="region of interest" description="Disordered" evidence="4">
    <location>
        <begin position="29"/>
        <end position="60"/>
    </location>
</feature>
<dbReference type="InterPro" id="IPR000914">
    <property type="entry name" value="SBP_5_dom"/>
</dbReference>
<feature type="chain" id="PRO_5047383555" evidence="5">
    <location>
        <begin position="24"/>
        <end position="610"/>
    </location>
</feature>
<feature type="signal peptide" evidence="5">
    <location>
        <begin position="1"/>
        <end position="23"/>
    </location>
</feature>
<gene>
    <name evidence="7" type="ORF">ACFQ38_13785</name>
</gene>
<evidence type="ECO:0000256" key="3">
    <source>
        <dbReference type="ARBA" id="ARBA00022729"/>
    </source>
</evidence>
<dbReference type="Gene3D" id="3.10.105.10">
    <property type="entry name" value="Dipeptide-binding Protein, Domain 3"/>
    <property type="match status" value="1"/>
</dbReference>
<evidence type="ECO:0000313" key="8">
    <source>
        <dbReference type="Proteomes" id="UP001597231"/>
    </source>
</evidence>
<dbReference type="InterPro" id="IPR030678">
    <property type="entry name" value="Peptide/Ni-bd"/>
</dbReference>